<sequence>MRAAGPWLPLMAAVLTVVSIVGFAFSLEEVSQSPFGVEPSDPQSITLGAVHTGSALVHDYETAEELERSRLADPGLSLLISAMNQDDRMRLTVDPAMLGDGGDGHSSLLIVSASPVRDDAAATFGGHTFLVGSVNHTDIGVEDLKELGVSASVTPTELVRGFVCGGCSLKEGRELARRMSLAEASGGAEVVFFARQLDAAPSATGVMYRRAQVIERWHFVVASIAAAVVAAALTQRIWDGRESAFRIDQLAGATAGQVWWRAQGLLLVGATLPAVTVVLGLHALMIIFDVAGLLAPGRVLMVLVPVLAFHAIATAYLTARVRRLSASLTRGDNLE</sequence>
<feature type="transmembrane region" description="Helical" evidence="1">
    <location>
        <begin position="6"/>
        <end position="25"/>
    </location>
</feature>
<dbReference type="EMBL" id="CP019606">
    <property type="protein sequence ID" value="AQP48405.1"/>
    <property type="molecule type" value="Genomic_DNA"/>
</dbReference>
<organism evidence="2 3">
    <name type="scientific">Tessaracoccus aquimaris</name>
    <dbReference type="NCBI Taxonomy" id="1332264"/>
    <lineage>
        <taxon>Bacteria</taxon>
        <taxon>Bacillati</taxon>
        <taxon>Actinomycetota</taxon>
        <taxon>Actinomycetes</taxon>
        <taxon>Propionibacteriales</taxon>
        <taxon>Propionibacteriaceae</taxon>
        <taxon>Tessaracoccus</taxon>
    </lineage>
</organism>
<keyword evidence="3" id="KW-1185">Reference proteome</keyword>
<name>A0A1Q2CQR3_9ACTN</name>
<keyword evidence="1" id="KW-0812">Transmembrane</keyword>
<evidence type="ECO:0000313" key="3">
    <source>
        <dbReference type="Proteomes" id="UP000188145"/>
    </source>
</evidence>
<accession>A0A1Q2CQR3</accession>
<gene>
    <name evidence="2" type="ORF">BW730_13725</name>
</gene>
<proteinExistence type="predicted"/>
<protein>
    <submittedName>
        <fullName evidence="2">Uncharacterized protein</fullName>
    </submittedName>
</protein>
<keyword evidence="1" id="KW-1133">Transmembrane helix</keyword>
<evidence type="ECO:0000256" key="1">
    <source>
        <dbReference type="SAM" id="Phobius"/>
    </source>
</evidence>
<evidence type="ECO:0000313" key="2">
    <source>
        <dbReference type="EMBL" id="AQP48405.1"/>
    </source>
</evidence>
<reference evidence="3" key="1">
    <citation type="submission" date="2017-02" db="EMBL/GenBank/DDBJ databases">
        <title>Tessaracoccus aquaemaris sp. nov., isolated from the intestine of a Korean rockfish, Sebastes schlegelii, in a marine aquaculture pond.</title>
        <authorList>
            <person name="Tak E.J."/>
            <person name="Bae J.-W."/>
        </authorList>
    </citation>
    <scope>NUCLEOTIDE SEQUENCE [LARGE SCALE GENOMIC DNA]</scope>
    <source>
        <strain evidence="3">NSG39</strain>
    </source>
</reference>
<feature type="transmembrane region" description="Helical" evidence="1">
    <location>
        <begin position="258"/>
        <end position="287"/>
    </location>
</feature>
<dbReference type="STRING" id="1332264.BW730_13725"/>
<dbReference type="AlphaFoldDB" id="A0A1Q2CQR3"/>
<keyword evidence="1" id="KW-0472">Membrane</keyword>
<dbReference type="KEGG" id="tes:BW730_13725"/>
<dbReference type="Proteomes" id="UP000188145">
    <property type="component" value="Chromosome"/>
</dbReference>
<feature type="transmembrane region" description="Helical" evidence="1">
    <location>
        <begin position="217"/>
        <end position="238"/>
    </location>
</feature>
<feature type="transmembrane region" description="Helical" evidence="1">
    <location>
        <begin position="299"/>
        <end position="319"/>
    </location>
</feature>